<protein>
    <recommendedName>
        <fullName evidence="3">Replication protein</fullName>
    </recommendedName>
</protein>
<evidence type="ECO:0000313" key="1">
    <source>
        <dbReference type="EMBL" id="MBB4859869.1"/>
    </source>
</evidence>
<dbReference type="AlphaFoldDB" id="A0A7W7KCQ8"/>
<name>A0A7W7KCQ8_9SPHN</name>
<comment type="caution">
    <text evidence="1">The sequence shown here is derived from an EMBL/GenBank/DDBJ whole genome shotgun (WGS) entry which is preliminary data.</text>
</comment>
<proteinExistence type="predicted"/>
<dbReference type="Proteomes" id="UP000555448">
    <property type="component" value="Unassembled WGS sequence"/>
</dbReference>
<keyword evidence="2" id="KW-1185">Reference proteome</keyword>
<reference evidence="1 2" key="1">
    <citation type="submission" date="2020-08" db="EMBL/GenBank/DDBJ databases">
        <title>Functional genomics of gut bacteria from endangered species of beetles.</title>
        <authorList>
            <person name="Carlos-Shanley C."/>
        </authorList>
    </citation>
    <scope>NUCLEOTIDE SEQUENCE [LARGE SCALE GENOMIC DNA]</scope>
    <source>
        <strain evidence="1 2">S00245</strain>
    </source>
</reference>
<evidence type="ECO:0000313" key="2">
    <source>
        <dbReference type="Proteomes" id="UP000555448"/>
    </source>
</evidence>
<gene>
    <name evidence="1" type="ORF">HNO88_003201</name>
</gene>
<evidence type="ECO:0008006" key="3">
    <source>
        <dbReference type="Google" id="ProtNLM"/>
    </source>
</evidence>
<accession>A0A7W7KCQ8</accession>
<dbReference type="EMBL" id="JACHLR010000014">
    <property type="protein sequence ID" value="MBB4859869.1"/>
    <property type="molecule type" value="Genomic_DNA"/>
</dbReference>
<organism evidence="1 2">
    <name type="scientific">Novosphingobium chloroacetimidivorans</name>
    <dbReference type="NCBI Taxonomy" id="1428314"/>
    <lineage>
        <taxon>Bacteria</taxon>
        <taxon>Pseudomonadati</taxon>
        <taxon>Pseudomonadota</taxon>
        <taxon>Alphaproteobacteria</taxon>
        <taxon>Sphingomonadales</taxon>
        <taxon>Sphingomonadaceae</taxon>
        <taxon>Novosphingobium</taxon>
    </lineage>
</organism>
<sequence length="309" mass="34789">MTGPAAGGRADQERAQKAMVAALRWPSPLRQRLSKCGEDGHWMWNEWRCHSPACVRCRGRYTRKQERQLSAALGDATNADLSMFTIMFGVASEADDIGPIWLKAKSDLRNRVNAMRRASSRWDRVALTGWVEADPIVYDDMAVLGTQQRTMLAGLNTPCWRADGGPAWVVHIHGVAYHPAIDWQAAQAAFATQWPGERRVHVQPFYADKSVEANIGGAVRYSTKYRAGRWMGGGFDFWPAPWMAEYYDWADRFSQGWQSMRFRMSGKAMTDPCEKNNASSVDVSYIEPMYTTSSLNSYPILYTEGGRPA</sequence>